<comment type="similarity">
    <text evidence="1">Belongs to the cutinase family.</text>
</comment>
<dbReference type="InterPro" id="IPR000675">
    <property type="entry name" value="Cutinase/axe"/>
</dbReference>
<proteinExistence type="inferred from homology"/>
<evidence type="ECO:0000256" key="5">
    <source>
        <dbReference type="SAM" id="MobiDB-lite"/>
    </source>
</evidence>
<evidence type="ECO:0000313" key="8">
    <source>
        <dbReference type="Proteomes" id="UP001609175"/>
    </source>
</evidence>
<keyword evidence="4" id="KW-1015">Disulfide bond</keyword>
<feature type="chain" id="PRO_5046716603" evidence="6">
    <location>
        <begin position="34"/>
        <end position="557"/>
    </location>
</feature>
<feature type="compositionally biased region" description="Low complexity" evidence="5">
    <location>
        <begin position="480"/>
        <end position="497"/>
    </location>
</feature>
<feature type="signal peptide" evidence="6">
    <location>
        <begin position="1"/>
        <end position="33"/>
    </location>
</feature>
<dbReference type="Pfam" id="PF01083">
    <property type="entry name" value="Cutinase"/>
    <property type="match status" value="1"/>
</dbReference>
<evidence type="ECO:0000256" key="4">
    <source>
        <dbReference type="ARBA" id="ARBA00023157"/>
    </source>
</evidence>
<sequence>MTTQFSPTRHLHSGIVVGLVTATLLSTAGQSSADPAPPEPRPPARTASDIPCTALHVVGFQGTDQSGDQSDPTFDAGFLGQSVTGPLKSSGGDAVSSQLVSYASDFGRRGQSYVKSMTGGISNGLQSIADYAARCPQSSFAIIGYSQGGQVADEIVRLIGAGDPTAPIPANKLAAASIFSSPIRPPDAAIFPGAPGILSPATPPGVASSALSNLTVDATTVPDGGGISTSVSNVADYGSLTGRVASWCRGGDIACATPVDAPLARTIANIGGQVDHLDQQDPLQTAADLTVALGGAALRTAAGVVNDDLNFSGGRFTITPGSETVLGRLAVNSDPRSAGTQADADVVAAVVKLGVMGFNAAVTVAKKVLTPANIAQFATVGLANPVAGLADFGMKLGGAVLDLFPPATINQGIQYIFHQIQSGIVDNQGLVKMATDLRVWDVQRQHTSYDAATDTSSGQTPATFTVEWFTALAQALATGTAGASTEASDTETTTTPTGPAPMFPADASSTKTRPTGSTPTPLFPTSGTFVVPTPLFPETSDPTAAPTSAAPTSSESR</sequence>
<dbReference type="EMBL" id="JBIMSO010000059">
    <property type="protein sequence ID" value="MFH5210165.1"/>
    <property type="molecule type" value="Genomic_DNA"/>
</dbReference>
<keyword evidence="2" id="KW-0719">Serine esterase</keyword>
<keyword evidence="6" id="KW-0732">Signal</keyword>
<evidence type="ECO:0000256" key="3">
    <source>
        <dbReference type="ARBA" id="ARBA00022801"/>
    </source>
</evidence>
<feature type="region of interest" description="Disordered" evidence="5">
    <location>
        <begin position="28"/>
        <end position="48"/>
    </location>
</feature>
<dbReference type="SMART" id="SM01110">
    <property type="entry name" value="Cutinase"/>
    <property type="match status" value="1"/>
</dbReference>
<evidence type="ECO:0000313" key="7">
    <source>
        <dbReference type="EMBL" id="MFH5210165.1"/>
    </source>
</evidence>
<dbReference type="Gene3D" id="3.40.50.1820">
    <property type="entry name" value="alpha/beta hydrolase"/>
    <property type="match status" value="1"/>
</dbReference>
<evidence type="ECO:0000256" key="1">
    <source>
        <dbReference type="ARBA" id="ARBA00007534"/>
    </source>
</evidence>
<dbReference type="PANTHER" id="PTHR33630:SF9">
    <property type="entry name" value="CUTINASE 4"/>
    <property type="match status" value="1"/>
</dbReference>
<dbReference type="InterPro" id="IPR029058">
    <property type="entry name" value="AB_hydrolase_fold"/>
</dbReference>
<keyword evidence="3" id="KW-0378">Hydrolase</keyword>
<dbReference type="RefSeq" id="WP_395115835.1">
    <property type="nucleotide sequence ID" value="NZ_JBIMSO010000059.1"/>
</dbReference>
<evidence type="ECO:0000256" key="6">
    <source>
        <dbReference type="SAM" id="SignalP"/>
    </source>
</evidence>
<dbReference type="Proteomes" id="UP001609175">
    <property type="component" value="Unassembled WGS sequence"/>
</dbReference>
<reference evidence="7 8" key="1">
    <citation type="submission" date="2024-10" db="EMBL/GenBank/DDBJ databases">
        <authorList>
            <person name="Riesco R."/>
        </authorList>
    </citation>
    <scope>NUCLEOTIDE SEQUENCE [LARGE SCALE GENOMIC DNA]</scope>
    <source>
        <strain evidence="7 8">NCIMB 15449</strain>
    </source>
</reference>
<gene>
    <name evidence="7" type="ORF">ACHIPZ_18450</name>
</gene>
<dbReference type="PANTHER" id="PTHR33630">
    <property type="entry name" value="CUTINASE RV1984C-RELATED-RELATED"/>
    <property type="match status" value="1"/>
</dbReference>
<dbReference type="SUPFAM" id="SSF53474">
    <property type="entry name" value="alpha/beta-Hydrolases"/>
    <property type="match status" value="1"/>
</dbReference>
<organism evidence="7 8">
    <name type="scientific">Antrihabitans spumae</name>
    <dbReference type="NCBI Taxonomy" id="3373370"/>
    <lineage>
        <taxon>Bacteria</taxon>
        <taxon>Bacillati</taxon>
        <taxon>Actinomycetota</taxon>
        <taxon>Actinomycetes</taxon>
        <taxon>Mycobacteriales</taxon>
        <taxon>Nocardiaceae</taxon>
        <taxon>Antrihabitans</taxon>
    </lineage>
</organism>
<name>A0ABW7JR00_9NOCA</name>
<feature type="compositionally biased region" description="Polar residues" evidence="5">
    <location>
        <begin position="507"/>
        <end position="528"/>
    </location>
</feature>
<feature type="region of interest" description="Disordered" evidence="5">
    <location>
        <begin position="480"/>
        <end position="557"/>
    </location>
</feature>
<accession>A0ABW7JR00</accession>
<comment type="caution">
    <text evidence="7">The sequence shown here is derived from an EMBL/GenBank/DDBJ whole genome shotgun (WGS) entry which is preliminary data.</text>
</comment>
<feature type="compositionally biased region" description="Low complexity" evidence="5">
    <location>
        <begin position="537"/>
        <end position="557"/>
    </location>
</feature>
<protein>
    <submittedName>
        <fullName evidence="7">Cutinase family protein</fullName>
    </submittedName>
</protein>
<evidence type="ECO:0000256" key="2">
    <source>
        <dbReference type="ARBA" id="ARBA00022487"/>
    </source>
</evidence>